<dbReference type="AlphaFoldDB" id="A0A0J9YAY5"/>
<feature type="signal peptide" evidence="2">
    <location>
        <begin position="1"/>
        <end position="19"/>
    </location>
</feature>
<feature type="chain" id="PRO_5007412478" evidence="2">
    <location>
        <begin position="20"/>
        <end position="112"/>
    </location>
</feature>
<dbReference type="WormBase" id="Bm9584a">
    <property type="protein sequence ID" value="BM43909"/>
    <property type="gene ID" value="WBGene00229845"/>
</dbReference>
<dbReference type="InterPro" id="IPR011001">
    <property type="entry name" value="Saposin-like"/>
</dbReference>
<protein>
    <submittedName>
        <fullName evidence="4">Bm9584, isoform a</fullName>
    </submittedName>
</protein>
<evidence type="ECO:0000256" key="1">
    <source>
        <dbReference type="ARBA" id="ARBA00023157"/>
    </source>
</evidence>
<reference evidence="4" key="2">
    <citation type="submission" date="2012-12" db="EMBL/GenBank/DDBJ databases">
        <authorList>
            <person name="Gao Y.W."/>
            <person name="Fan S.T."/>
            <person name="Sun H.T."/>
            <person name="Wang Z."/>
            <person name="Gao X.L."/>
            <person name="Li Y.G."/>
            <person name="Wang T.C."/>
            <person name="Zhang K."/>
            <person name="Xu W.W."/>
            <person name="Yu Z.J."/>
            <person name="Xia X.Z."/>
        </authorList>
    </citation>
    <scope>NUCLEOTIDE SEQUENCE</scope>
    <source>
        <strain evidence="4">FR3</strain>
    </source>
</reference>
<reference evidence="4" key="1">
    <citation type="journal article" date="2007" name="Science">
        <title>Draft genome of the filarial nematode parasite Brugia malayi.</title>
        <authorList>
            <person name="Ghedin E."/>
            <person name="Wang S."/>
            <person name="Spiro D."/>
            <person name="Caler E."/>
            <person name="Zhao Q."/>
            <person name="Crabtree J."/>
            <person name="Allen J.E."/>
            <person name="Delcher A.L."/>
            <person name="Guiliano D.B."/>
            <person name="Miranda-Saavedra D."/>
            <person name="Angiuoli S.V."/>
            <person name="Creasy T."/>
            <person name="Amedeo P."/>
            <person name="Haas B."/>
            <person name="El-Sayed N.M."/>
            <person name="Wortman J.R."/>
            <person name="Feldblyum T."/>
            <person name="Tallon L."/>
            <person name="Schatz M."/>
            <person name="Shumway M."/>
            <person name="Koo H."/>
            <person name="Salzberg S.L."/>
            <person name="Schobel S."/>
            <person name="Pertea M."/>
            <person name="Pop M."/>
            <person name="White O."/>
            <person name="Barton G.J."/>
            <person name="Carlow C.K."/>
            <person name="Crawford M.J."/>
            <person name="Daub J."/>
            <person name="Dimmic M.W."/>
            <person name="Estes C.F."/>
            <person name="Foster J.M."/>
            <person name="Ganatra M."/>
            <person name="Gregory W.F."/>
            <person name="Johnson N.M."/>
            <person name="Jin J."/>
            <person name="Komuniecki R."/>
            <person name="Korf I."/>
            <person name="Kumar S."/>
            <person name="Laney S."/>
            <person name="Li B.W."/>
            <person name="Li W."/>
            <person name="Lindblom T.H."/>
            <person name="Lustigman S."/>
            <person name="Ma D."/>
            <person name="Maina C.V."/>
            <person name="Martin D.M."/>
            <person name="McCarter J.P."/>
            <person name="McReynolds L."/>
            <person name="Mitreva M."/>
            <person name="Nutman T.B."/>
            <person name="Parkinson J."/>
            <person name="Peregrin-Alvarez J.M."/>
            <person name="Poole C."/>
            <person name="Ren Q."/>
            <person name="Saunders L."/>
            <person name="Sluder A.E."/>
            <person name="Smith K."/>
            <person name="Stanke M."/>
            <person name="Unnasch T.R."/>
            <person name="Ware J."/>
            <person name="Wei A.D."/>
            <person name="Weil G."/>
            <person name="Williams D.J."/>
            <person name="Zhang Y."/>
            <person name="Williams S.A."/>
            <person name="Fraser-Liggett C."/>
            <person name="Slatko B."/>
            <person name="Blaxter M.L."/>
            <person name="Scott A.L."/>
        </authorList>
    </citation>
    <scope>NUCLEOTIDE SEQUENCE</scope>
    <source>
        <strain evidence="4">FR3</strain>
    </source>
</reference>
<evidence type="ECO:0000259" key="3">
    <source>
        <dbReference type="PROSITE" id="PS50015"/>
    </source>
</evidence>
<dbReference type="OMA" id="ICRKFYL"/>
<feature type="domain" description="Saposin B-type" evidence="3">
    <location>
        <begin position="34"/>
        <end position="112"/>
    </location>
</feature>
<name>A0A0J9YAY5_BRUMA</name>
<keyword evidence="2" id="KW-0732">Signal</keyword>
<dbReference type="SUPFAM" id="SSF47862">
    <property type="entry name" value="Saposin"/>
    <property type="match status" value="1"/>
</dbReference>
<evidence type="ECO:0000313" key="5">
    <source>
        <dbReference type="WormBase" id="Bm9584a"/>
    </source>
</evidence>
<dbReference type="Gene3D" id="1.10.225.10">
    <property type="entry name" value="Saposin-like"/>
    <property type="match status" value="1"/>
</dbReference>
<evidence type="ECO:0000313" key="4">
    <source>
        <dbReference type="EMBL" id="CDQ05621.1"/>
    </source>
</evidence>
<keyword evidence="1" id="KW-1015">Disulfide bond</keyword>
<dbReference type="InterPro" id="IPR008139">
    <property type="entry name" value="SaposinB_dom"/>
</dbReference>
<sequence length="112" mass="12866">MKSISIALVLVVAVMTCQTKELKLSELITLENQEESLCESCQMFINGINNVIEQAFDWVTQEMDDFCDDHFAYNSTATMTCKAKVDKVVEKIRDFVVLEDTSEMICRKFYLC</sequence>
<gene>
    <name evidence="4 5" type="ORF">Bm9584</name>
    <name evidence="4" type="ORF">BM_Bm9584</name>
</gene>
<proteinExistence type="predicted"/>
<organism evidence="4">
    <name type="scientific">Brugia malayi</name>
    <name type="common">Filarial nematode worm</name>
    <dbReference type="NCBI Taxonomy" id="6279"/>
    <lineage>
        <taxon>Eukaryota</taxon>
        <taxon>Metazoa</taxon>
        <taxon>Ecdysozoa</taxon>
        <taxon>Nematoda</taxon>
        <taxon>Chromadorea</taxon>
        <taxon>Rhabditida</taxon>
        <taxon>Spirurina</taxon>
        <taxon>Spiruromorpha</taxon>
        <taxon>Filarioidea</taxon>
        <taxon>Onchocercidae</taxon>
        <taxon>Brugia</taxon>
    </lineage>
</organism>
<evidence type="ECO:0000256" key="2">
    <source>
        <dbReference type="SAM" id="SignalP"/>
    </source>
</evidence>
<dbReference type="EMBL" id="LN856925">
    <property type="protein sequence ID" value="CDQ05621.1"/>
    <property type="molecule type" value="Genomic_DNA"/>
</dbReference>
<accession>A0A0J9YAY5</accession>
<dbReference type="PROSITE" id="PS50015">
    <property type="entry name" value="SAP_B"/>
    <property type="match status" value="1"/>
</dbReference>